<keyword evidence="4" id="KW-1185">Reference proteome</keyword>
<dbReference type="PROSITE" id="PS50005">
    <property type="entry name" value="TPR"/>
    <property type="match status" value="1"/>
</dbReference>
<gene>
    <name evidence="3" type="ORF">MYCIT1_LOCUS37200</name>
</gene>
<dbReference type="InterPro" id="IPR019734">
    <property type="entry name" value="TPR_rpt"/>
</dbReference>
<dbReference type="SUPFAM" id="SSF52047">
    <property type="entry name" value="RNI-like"/>
    <property type="match status" value="1"/>
</dbReference>
<dbReference type="Gene3D" id="3.80.10.10">
    <property type="entry name" value="Ribonuclease Inhibitor"/>
    <property type="match status" value="1"/>
</dbReference>
<protein>
    <recommendedName>
        <fullName evidence="5">F-box domain-containing protein</fullName>
    </recommendedName>
</protein>
<dbReference type="InterPro" id="IPR011990">
    <property type="entry name" value="TPR-like_helical_dom_sf"/>
</dbReference>
<dbReference type="EMBL" id="CAVNYO010000478">
    <property type="protein sequence ID" value="CAK5284158.1"/>
    <property type="molecule type" value="Genomic_DNA"/>
</dbReference>
<feature type="repeat" description="TPR" evidence="1">
    <location>
        <begin position="60"/>
        <end position="93"/>
    </location>
</feature>
<dbReference type="AlphaFoldDB" id="A0AAD2HXV6"/>
<comment type="caution">
    <text evidence="3">The sequence shown here is derived from an EMBL/GenBank/DDBJ whole genome shotgun (WGS) entry which is preliminary data.</text>
</comment>
<evidence type="ECO:0000256" key="1">
    <source>
        <dbReference type="PROSITE-ProRule" id="PRU00339"/>
    </source>
</evidence>
<evidence type="ECO:0000256" key="2">
    <source>
        <dbReference type="SAM" id="MobiDB-lite"/>
    </source>
</evidence>
<sequence>MTVQANASKQRVDASIQPSSSDMSWSDHLRKAKAYLKVSKLDEALNELDHAVGAGGADQSAVYNTRSSVFQRQKKHKRALQDVKKAISLVPDDWHGYARAASLLQEVCKPKEAIAMANMAISRLDPTDTLRLRKLNELKDQAGEAQRRMVCHFDKLPVEMITVIFDMVLETKWGRVLDLWRVCKHWHGIALETPRYWTTLALSKHRPAQHAQKWLERSKGRIRRLSLDPTFSLTTVELNGLSWAHLRTLTLDESLLGIELAIAQAHAISQLEELHVVRIARSCDALVALPLRKLVLYEALFSWETLCARTGLSSLEIRLPRSVLTTQRLIELLDANQNELEQLVLELRMGDSATFPTEPVIALPRLRNLQLSGSNWSPNILRLGTMPSLEVLQLSGIRRLDLSPLITLTPPLLILSITSCILARGELQKLLEATPLLHTLRLTRLEAVNGILESLGRRSETVLCPALLNLDVSHCADVRTGPIITLLKLRNPPLASNDSDSVTSRIQTIAADGCPKIEAACIPWISAQVQAFTCIYLDKKAASWKR</sequence>
<evidence type="ECO:0000313" key="3">
    <source>
        <dbReference type="EMBL" id="CAK5284158.1"/>
    </source>
</evidence>
<organism evidence="3 4">
    <name type="scientific">Mycena citricolor</name>
    <dbReference type="NCBI Taxonomy" id="2018698"/>
    <lineage>
        <taxon>Eukaryota</taxon>
        <taxon>Fungi</taxon>
        <taxon>Dikarya</taxon>
        <taxon>Basidiomycota</taxon>
        <taxon>Agaricomycotina</taxon>
        <taxon>Agaricomycetes</taxon>
        <taxon>Agaricomycetidae</taxon>
        <taxon>Agaricales</taxon>
        <taxon>Marasmiineae</taxon>
        <taxon>Mycenaceae</taxon>
        <taxon>Mycena</taxon>
    </lineage>
</organism>
<reference evidence="3" key="1">
    <citation type="submission" date="2023-11" db="EMBL/GenBank/DDBJ databases">
        <authorList>
            <person name="De Vega J J."/>
            <person name="De Vega J J."/>
        </authorList>
    </citation>
    <scope>NUCLEOTIDE SEQUENCE</scope>
</reference>
<dbReference type="SUPFAM" id="SSF48452">
    <property type="entry name" value="TPR-like"/>
    <property type="match status" value="1"/>
</dbReference>
<keyword evidence="1" id="KW-0802">TPR repeat</keyword>
<dbReference type="InterPro" id="IPR032675">
    <property type="entry name" value="LRR_dom_sf"/>
</dbReference>
<name>A0AAD2HXV6_9AGAR</name>
<feature type="region of interest" description="Disordered" evidence="2">
    <location>
        <begin position="1"/>
        <end position="24"/>
    </location>
</feature>
<dbReference type="Gene3D" id="1.25.40.10">
    <property type="entry name" value="Tetratricopeptide repeat domain"/>
    <property type="match status" value="1"/>
</dbReference>
<accession>A0AAD2HXV6</accession>
<proteinExistence type="predicted"/>
<dbReference type="Proteomes" id="UP001295794">
    <property type="component" value="Unassembled WGS sequence"/>
</dbReference>
<evidence type="ECO:0000313" key="4">
    <source>
        <dbReference type="Proteomes" id="UP001295794"/>
    </source>
</evidence>
<evidence type="ECO:0008006" key="5">
    <source>
        <dbReference type="Google" id="ProtNLM"/>
    </source>
</evidence>